<dbReference type="CDD" id="cd03353">
    <property type="entry name" value="LbH_GlmU_C"/>
    <property type="match status" value="1"/>
</dbReference>
<keyword evidence="7" id="KW-0548">Nucleotidyltransferase</keyword>
<dbReference type="Gene3D" id="3.90.550.10">
    <property type="entry name" value="Spore Coat Polysaccharide Biosynthesis Protein SpsA, Chain A"/>
    <property type="match status" value="1"/>
</dbReference>
<evidence type="ECO:0000256" key="9">
    <source>
        <dbReference type="ARBA" id="ARBA00022737"/>
    </source>
</evidence>
<evidence type="ECO:0000259" key="18">
    <source>
        <dbReference type="Pfam" id="PF12804"/>
    </source>
</evidence>
<dbReference type="CDD" id="cd02540">
    <property type="entry name" value="GT2_GlmU_N_bac"/>
    <property type="match status" value="1"/>
</dbReference>
<evidence type="ECO:0000313" key="26">
    <source>
        <dbReference type="EMBL" id="CAB5013296.1"/>
    </source>
</evidence>
<dbReference type="HAMAP" id="MF_01631">
    <property type="entry name" value="GlmU"/>
    <property type="match status" value="1"/>
</dbReference>
<dbReference type="Pfam" id="PF12804">
    <property type="entry name" value="NTP_transf_3"/>
    <property type="match status" value="1"/>
</dbReference>
<evidence type="ECO:0000256" key="2">
    <source>
        <dbReference type="ARBA" id="ARBA00004496"/>
    </source>
</evidence>
<evidence type="ECO:0000256" key="10">
    <source>
        <dbReference type="ARBA" id="ARBA00022842"/>
    </source>
</evidence>
<dbReference type="EMBL" id="CAFBQY010000005">
    <property type="protein sequence ID" value="CAB5071817.1"/>
    <property type="molecule type" value="Genomic_DNA"/>
</dbReference>
<dbReference type="EMBL" id="CAEZUM010000020">
    <property type="protein sequence ID" value="CAB4597445.1"/>
    <property type="molecule type" value="Genomic_DNA"/>
</dbReference>
<dbReference type="InterPro" id="IPR038009">
    <property type="entry name" value="GlmU_C_LbH"/>
</dbReference>
<evidence type="ECO:0000313" key="19">
    <source>
        <dbReference type="EMBL" id="CAB4597445.1"/>
    </source>
</evidence>
<evidence type="ECO:0000256" key="16">
    <source>
        <dbReference type="ARBA" id="ARBA00048247"/>
    </source>
</evidence>
<evidence type="ECO:0000256" key="11">
    <source>
        <dbReference type="ARBA" id="ARBA00022960"/>
    </source>
</evidence>
<comment type="similarity">
    <text evidence="3">In the C-terminal section; belongs to the transferase hexapeptide repeat family.</text>
</comment>
<dbReference type="AlphaFoldDB" id="A0A6J7Q7S3"/>
<feature type="domain" description="MobA-like NTP transferase" evidence="18">
    <location>
        <begin position="19"/>
        <end position="156"/>
    </location>
</feature>
<evidence type="ECO:0000256" key="13">
    <source>
        <dbReference type="ARBA" id="ARBA00023268"/>
    </source>
</evidence>
<dbReference type="InterPro" id="IPR005882">
    <property type="entry name" value="Bifunctional_GlmU"/>
</dbReference>
<dbReference type="GO" id="GO:0006048">
    <property type="term" value="P:UDP-N-acetylglucosamine biosynthetic process"/>
    <property type="evidence" value="ECO:0007669"/>
    <property type="project" value="InterPro"/>
</dbReference>
<evidence type="ECO:0000256" key="5">
    <source>
        <dbReference type="ARBA" id="ARBA00022490"/>
    </source>
</evidence>
<sequence>MDQERPVRLTHMSANLEMVVVLAAGEGTRMKSSTPKVLHEVAGRTLVGHVLKAVDSLKPKHVRVVVGAGREAVEAHLAQVAPGVTTVFQERRGGTGHATQLALAGTNISGTILILAGDTPMLTGQSLQELLKLHHAGGFTASVLTAEHPDPTGYGRIVRGDDGSLLRIVEERDADDFVKAIYEVNSGVYAFDAKALTGAIGKLSTDNSQGELYLTDVIEILRNEGGTIAAALIEDFIEILGVNDRVQLAESAALLRDRINEEFMRAGVTIVDPTTTWIDATAEIASDVTIYPGTAILGSSKIATGAIIGPRTTLESCTVLAGAKIVESNCINATIGKDAQVGPYSYLRKDTVLGTGAKAGAFVEMKNAKVGDGSKVPHLSYVGDATIGEGTNIGAATIFVNYDGVEKHHTTVGDHVRIGSDSMLVAPVSIGDGAYTAAGSVITEDVPPGAMGVARGKQRNVLGWVMRKRSGTQSAKAAARHSDEKKG</sequence>
<organism evidence="26">
    <name type="scientific">freshwater metagenome</name>
    <dbReference type="NCBI Taxonomy" id="449393"/>
    <lineage>
        <taxon>unclassified sequences</taxon>
        <taxon>metagenomes</taxon>
        <taxon>ecological metagenomes</taxon>
    </lineage>
</organism>
<dbReference type="InterPro" id="IPR001451">
    <property type="entry name" value="Hexapep"/>
</dbReference>
<dbReference type="Gene3D" id="2.160.10.10">
    <property type="entry name" value="Hexapeptide repeat proteins"/>
    <property type="match status" value="1"/>
</dbReference>
<evidence type="ECO:0000256" key="8">
    <source>
        <dbReference type="ARBA" id="ARBA00022723"/>
    </source>
</evidence>
<protein>
    <submittedName>
        <fullName evidence="26">Unannotated protein</fullName>
    </submittedName>
</protein>
<keyword evidence="11" id="KW-0133">Cell shape</keyword>
<evidence type="ECO:0000256" key="14">
    <source>
        <dbReference type="ARBA" id="ARBA00023315"/>
    </source>
</evidence>
<dbReference type="GO" id="GO:0003977">
    <property type="term" value="F:UDP-N-acetylglucosamine diphosphorylase activity"/>
    <property type="evidence" value="ECO:0007669"/>
    <property type="project" value="UniProtKB-EC"/>
</dbReference>
<name>A0A6J7Q7S3_9ZZZZ</name>
<comment type="subcellular location">
    <subcellularLocation>
        <location evidence="2">Cytoplasm</location>
    </subcellularLocation>
</comment>
<comment type="cofactor">
    <cofactor evidence="1">
        <name>Mg(2+)</name>
        <dbReference type="ChEBI" id="CHEBI:18420"/>
    </cofactor>
</comment>
<dbReference type="GO" id="GO:0009252">
    <property type="term" value="P:peptidoglycan biosynthetic process"/>
    <property type="evidence" value="ECO:0007669"/>
    <property type="project" value="UniProtKB-KW"/>
</dbReference>
<dbReference type="SUPFAM" id="SSF51161">
    <property type="entry name" value="Trimeric LpxA-like enzymes"/>
    <property type="match status" value="1"/>
</dbReference>
<reference evidence="26" key="1">
    <citation type="submission" date="2020-05" db="EMBL/GenBank/DDBJ databases">
        <authorList>
            <person name="Chiriac C."/>
            <person name="Salcher M."/>
            <person name="Ghai R."/>
            <person name="Kavagutti S V."/>
        </authorList>
    </citation>
    <scope>NUCLEOTIDE SEQUENCE</scope>
</reference>
<dbReference type="EMBL" id="CAEZZH010000006">
    <property type="protein sequence ID" value="CAB4754226.1"/>
    <property type="molecule type" value="Genomic_DNA"/>
</dbReference>
<keyword evidence="13" id="KW-0511">Multifunctional enzyme</keyword>
<dbReference type="InterPro" id="IPR025877">
    <property type="entry name" value="MobA-like_NTP_Trfase"/>
</dbReference>
<dbReference type="EMBL" id="CAEZXC010000001">
    <property type="protein sequence ID" value="CAB4664244.1"/>
    <property type="molecule type" value="Genomic_DNA"/>
</dbReference>
<dbReference type="EMBL" id="CAEZYT010000006">
    <property type="protein sequence ID" value="CAB4729508.1"/>
    <property type="molecule type" value="Genomic_DNA"/>
</dbReference>
<dbReference type="Pfam" id="PF00132">
    <property type="entry name" value="Hexapep"/>
    <property type="match status" value="1"/>
</dbReference>
<dbReference type="GO" id="GO:0008360">
    <property type="term" value="P:regulation of cell shape"/>
    <property type="evidence" value="ECO:0007669"/>
    <property type="project" value="UniProtKB-KW"/>
</dbReference>
<evidence type="ECO:0000256" key="4">
    <source>
        <dbReference type="ARBA" id="ARBA00007947"/>
    </source>
</evidence>
<evidence type="ECO:0000256" key="7">
    <source>
        <dbReference type="ARBA" id="ARBA00022695"/>
    </source>
</evidence>
<evidence type="ECO:0000256" key="12">
    <source>
        <dbReference type="ARBA" id="ARBA00022984"/>
    </source>
</evidence>
<dbReference type="NCBIfam" id="NF010932">
    <property type="entry name" value="PRK14352.1"/>
    <property type="match status" value="1"/>
</dbReference>
<evidence type="ECO:0000313" key="25">
    <source>
        <dbReference type="EMBL" id="CAB4985863.1"/>
    </source>
</evidence>
<accession>A0A6J7Q7S3</accession>
<dbReference type="PANTHER" id="PTHR43584:SF3">
    <property type="entry name" value="BIFUNCTIONAL PROTEIN GLMU"/>
    <property type="match status" value="1"/>
</dbReference>
<keyword evidence="14" id="KW-0012">Acyltransferase</keyword>
<evidence type="ECO:0000313" key="22">
    <source>
        <dbReference type="EMBL" id="CAB4754226.1"/>
    </source>
</evidence>
<keyword evidence="10" id="KW-0460">Magnesium</keyword>
<evidence type="ECO:0000256" key="1">
    <source>
        <dbReference type="ARBA" id="ARBA00001946"/>
    </source>
</evidence>
<dbReference type="EMBL" id="CAFBOO010000005">
    <property type="protein sequence ID" value="CAB4985863.1"/>
    <property type="molecule type" value="Genomic_DNA"/>
</dbReference>
<dbReference type="InterPro" id="IPR011004">
    <property type="entry name" value="Trimer_LpxA-like_sf"/>
</dbReference>
<evidence type="ECO:0000313" key="23">
    <source>
        <dbReference type="EMBL" id="CAB4795310.1"/>
    </source>
</evidence>
<dbReference type="PANTHER" id="PTHR43584">
    <property type="entry name" value="NUCLEOTIDYL TRANSFERASE"/>
    <property type="match status" value="1"/>
</dbReference>
<dbReference type="GO" id="GO:0000902">
    <property type="term" value="P:cell morphogenesis"/>
    <property type="evidence" value="ECO:0007669"/>
    <property type="project" value="InterPro"/>
</dbReference>
<evidence type="ECO:0000256" key="17">
    <source>
        <dbReference type="ARBA" id="ARBA00048493"/>
    </source>
</evidence>
<dbReference type="EMBL" id="CAFBPO010000003">
    <property type="protein sequence ID" value="CAB5013296.1"/>
    <property type="molecule type" value="Genomic_DNA"/>
</dbReference>
<dbReference type="GO" id="GO:0005737">
    <property type="term" value="C:cytoplasm"/>
    <property type="evidence" value="ECO:0007669"/>
    <property type="project" value="UniProtKB-SubCell"/>
</dbReference>
<comment type="catalytic activity">
    <reaction evidence="16">
        <text>alpha-D-glucosamine 1-phosphate + acetyl-CoA = N-acetyl-alpha-D-glucosamine 1-phosphate + CoA + H(+)</text>
        <dbReference type="Rhea" id="RHEA:13725"/>
        <dbReference type="ChEBI" id="CHEBI:15378"/>
        <dbReference type="ChEBI" id="CHEBI:57287"/>
        <dbReference type="ChEBI" id="CHEBI:57288"/>
        <dbReference type="ChEBI" id="CHEBI:57776"/>
        <dbReference type="ChEBI" id="CHEBI:58516"/>
        <dbReference type="EC" id="2.3.1.157"/>
    </reaction>
</comment>
<dbReference type="GO" id="GO:0000287">
    <property type="term" value="F:magnesium ion binding"/>
    <property type="evidence" value="ECO:0007669"/>
    <property type="project" value="InterPro"/>
</dbReference>
<dbReference type="EMBL" id="CAFAAN010000002">
    <property type="protein sequence ID" value="CAB4795310.1"/>
    <property type="molecule type" value="Genomic_DNA"/>
</dbReference>
<keyword evidence="6" id="KW-0808">Transferase</keyword>
<dbReference type="GO" id="GO:0071555">
    <property type="term" value="P:cell wall organization"/>
    <property type="evidence" value="ECO:0007669"/>
    <property type="project" value="UniProtKB-KW"/>
</dbReference>
<evidence type="ECO:0000256" key="3">
    <source>
        <dbReference type="ARBA" id="ARBA00007707"/>
    </source>
</evidence>
<dbReference type="NCBIfam" id="TIGR01173">
    <property type="entry name" value="glmU"/>
    <property type="match status" value="1"/>
</dbReference>
<keyword evidence="5" id="KW-0963">Cytoplasm</keyword>
<dbReference type="EMBL" id="CAFBNM010000005">
    <property type="protein sequence ID" value="CAB4952564.1"/>
    <property type="molecule type" value="Genomic_DNA"/>
</dbReference>
<evidence type="ECO:0000313" key="24">
    <source>
        <dbReference type="EMBL" id="CAB4952564.1"/>
    </source>
</evidence>
<dbReference type="SUPFAM" id="SSF53448">
    <property type="entry name" value="Nucleotide-diphospho-sugar transferases"/>
    <property type="match status" value="1"/>
</dbReference>
<evidence type="ECO:0000256" key="6">
    <source>
        <dbReference type="ARBA" id="ARBA00022679"/>
    </source>
</evidence>
<evidence type="ECO:0000313" key="27">
    <source>
        <dbReference type="EMBL" id="CAB5071817.1"/>
    </source>
</evidence>
<dbReference type="GO" id="GO:0019134">
    <property type="term" value="F:glucosamine-1-phosphate N-acetyltransferase activity"/>
    <property type="evidence" value="ECO:0007669"/>
    <property type="project" value="UniProtKB-EC"/>
</dbReference>
<keyword evidence="15" id="KW-0961">Cell wall biogenesis/degradation</keyword>
<dbReference type="InterPro" id="IPR050065">
    <property type="entry name" value="GlmU-like"/>
</dbReference>
<evidence type="ECO:0000313" key="21">
    <source>
        <dbReference type="EMBL" id="CAB4729508.1"/>
    </source>
</evidence>
<keyword evidence="9" id="KW-0677">Repeat</keyword>
<gene>
    <name evidence="19" type="ORF">UFOPK1824_00448</name>
    <name evidence="20" type="ORF">UFOPK2340_00027</name>
    <name evidence="21" type="ORF">UFOPK2772_00223</name>
    <name evidence="22" type="ORF">UFOPK2850_00643</name>
    <name evidence="23" type="ORF">UFOPK3027_00250</name>
    <name evidence="24" type="ORF">UFOPK3827_00658</name>
    <name evidence="25" type="ORF">UFOPK3982_00756</name>
    <name evidence="26" type="ORF">UFOPK4120_00378</name>
    <name evidence="27" type="ORF">UFOPK4404_00615</name>
</gene>
<comment type="similarity">
    <text evidence="4">In the N-terminal section; belongs to the N-acetylglucosamine-1-phosphate uridyltransferase family.</text>
</comment>
<evidence type="ECO:0000313" key="20">
    <source>
        <dbReference type="EMBL" id="CAB4664244.1"/>
    </source>
</evidence>
<comment type="catalytic activity">
    <reaction evidence="17">
        <text>N-acetyl-alpha-D-glucosamine 1-phosphate + UTP + H(+) = UDP-N-acetyl-alpha-D-glucosamine + diphosphate</text>
        <dbReference type="Rhea" id="RHEA:13509"/>
        <dbReference type="ChEBI" id="CHEBI:15378"/>
        <dbReference type="ChEBI" id="CHEBI:33019"/>
        <dbReference type="ChEBI" id="CHEBI:46398"/>
        <dbReference type="ChEBI" id="CHEBI:57705"/>
        <dbReference type="ChEBI" id="CHEBI:57776"/>
        <dbReference type="EC" id="2.7.7.23"/>
    </reaction>
</comment>
<dbReference type="InterPro" id="IPR029044">
    <property type="entry name" value="Nucleotide-diphossugar_trans"/>
</dbReference>
<keyword evidence="8" id="KW-0479">Metal-binding</keyword>
<keyword evidence="12" id="KW-0573">Peptidoglycan synthesis</keyword>
<evidence type="ECO:0000256" key="15">
    <source>
        <dbReference type="ARBA" id="ARBA00023316"/>
    </source>
</evidence>
<proteinExistence type="inferred from homology"/>